<evidence type="ECO:0000259" key="3">
    <source>
        <dbReference type="Pfam" id="PF08308"/>
    </source>
</evidence>
<dbReference type="Pfam" id="PF03781">
    <property type="entry name" value="FGE-sulfatase"/>
    <property type="match status" value="1"/>
</dbReference>
<evidence type="ECO:0000256" key="1">
    <source>
        <dbReference type="SAM" id="Phobius"/>
    </source>
</evidence>
<feature type="domain" description="Sulfatase-modifying factor enzyme-like" evidence="2">
    <location>
        <begin position="434"/>
        <end position="685"/>
    </location>
</feature>
<dbReference type="InterPro" id="IPR013229">
    <property type="entry name" value="PEGA"/>
</dbReference>
<protein>
    <submittedName>
        <fullName evidence="4">PEGA domain-containing protein</fullName>
    </submittedName>
</protein>
<evidence type="ECO:0000313" key="4">
    <source>
        <dbReference type="EMBL" id="UZP74005.1"/>
    </source>
</evidence>
<dbReference type="RefSeq" id="WP_279242809.1">
    <property type="nucleotide sequence ID" value="NZ_CP036501.1"/>
</dbReference>
<dbReference type="EMBL" id="CP036501">
    <property type="protein sequence ID" value="UZP74005.1"/>
    <property type="molecule type" value="Genomic_DNA"/>
</dbReference>
<keyword evidence="1" id="KW-1133">Transmembrane helix</keyword>
<dbReference type="Proteomes" id="UP001317963">
    <property type="component" value="Chromosome"/>
</dbReference>
<feature type="domain" description="PEGA" evidence="3">
    <location>
        <begin position="336"/>
        <end position="399"/>
    </location>
</feature>
<feature type="domain" description="PEGA" evidence="3">
    <location>
        <begin position="124"/>
        <end position="191"/>
    </location>
</feature>
<dbReference type="InterPro" id="IPR042095">
    <property type="entry name" value="SUMF_sf"/>
</dbReference>
<dbReference type="InterPro" id="IPR005532">
    <property type="entry name" value="SUMF_dom"/>
</dbReference>
<name>A0ABY6Q521_9GAMM</name>
<dbReference type="InterPro" id="IPR051043">
    <property type="entry name" value="Sulfatase_Mod_Factor_Kinase"/>
</dbReference>
<keyword evidence="1" id="KW-0472">Membrane</keyword>
<dbReference type="SUPFAM" id="SSF56436">
    <property type="entry name" value="C-type lectin-like"/>
    <property type="match status" value="1"/>
</dbReference>
<evidence type="ECO:0000259" key="2">
    <source>
        <dbReference type="Pfam" id="PF03781"/>
    </source>
</evidence>
<dbReference type="InterPro" id="IPR016187">
    <property type="entry name" value="CTDL_fold"/>
</dbReference>
<sequence>MTEQQTPQERLAAATFEPRQAVIVEKTAKMQPRLVVLALGTLVLAYALFFLLTAKSVAVTSETVTPIDINVGGLALPFGDRLLIRPGSYPLTITADGYSPFQGTLEVDSADVQNRVVNLIPLPGTLIIETQPAGATVVIDGQVAGVTPLTLEGVAAGDVAFKLSAERHLDFEGVITLEGRGITQRYSQDLVPGWARVTVDAIPERARFQIDEQPIIKNNGVIEVMAGEQQLLISAPGYVSQIIEVKAVANTDLDLGTVELVAAEGTLSLTSTPSGASVTRDGQFIGITPVDIAMSPDVNHLIILRRAGYQPSEFRSSLGKGATERRALTLTPTLGDVSLQITPSIARVSVNGSDRGAGSTTLSLPSIEQTIAVSAPGYASVERKVTPRAGLAQRLKIDLLTEEEARKAAIKPQLLSSLGQSLLLIDPQVEAVNEFTMGAPRRDAGRGANEVERTIRLTRAFYLATTEVTNAQFRQFTADHNSGQAGGKSLNREHQPAVDLSWQQAASFCNWLSAREGLDPFYKERDGIIVGFDEKSIGYRLPSEAEWAYASRIHDTDIWRFAWGDAWPPENNSANLADGSSAIVTGRILNGYSDGAIVSSEVGKFPANPRGLYDLGGNVSEWVNDVYRIPVPGEAVEENPLGDDQGDNFTIRGASWSLSRLRELRLTYRDYGERGRDDVGFRVARYAE</sequence>
<gene>
    <name evidence="4" type="ORF">E0F26_04260</name>
</gene>
<keyword evidence="1" id="KW-0812">Transmembrane</keyword>
<dbReference type="PANTHER" id="PTHR23150">
    <property type="entry name" value="SULFATASE MODIFYING FACTOR 1, 2"/>
    <property type="match status" value="1"/>
</dbReference>
<dbReference type="Pfam" id="PF08308">
    <property type="entry name" value="PEGA"/>
    <property type="match status" value="3"/>
</dbReference>
<dbReference type="PANTHER" id="PTHR23150:SF19">
    <property type="entry name" value="FORMYLGLYCINE-GENERATING ENZYME"/>
    <property type="match status" value="1"/>
</dbReference>
<feature type="transmembrane region" description="Helical" evidence="1">
    <location>
        <begin position="34"/>
        <end position="52"/>
    </location>
</feature>
<keyword evidence="5" id="KW-1185">Reference proteome</keyword>
<feature type="domain" description="PEGA" evidence="3">
    <location>
        <begin position="265"/>
        <end position="333"/>
    </location>
</feature>
<accession>A0ABY6Q521</accession>
<proteinExistence type="predicted"/>
<evidence type="ECO:0000313" key="5">
    <source>
        <dbReference type="Proteomes" id="UP001317963"/>
    </source>
</evidence>
<dbReference type="Gene3D" id="3.90.1580.10">
    <property type="entry name" value="paralog of FGE (formylglycine-generating enzyme)"/>
    <property type="match status" value="1"/>
</dbReference>
<reference evidence="4 5" key="1">
    <citation type="submission" date="2019-02" db="EMBL/GenBank/DDBJ databases">
        <title>Halieaceae_genomes.</title>
        <authorList>
            <person name="Li S.-H."/>
        </authorList>
    </citation>
    <scope>NUCLEOTIDE SEQUENCE [LARGE SCALE GENOMIC DNA]</scope>
    <source>
        <strain evidence="4 5">JH123</strain>
    </source>
</reference>
<organism evidence="4 5">
    <name type="scientific">Candidatus Paraluminiphilus aquimaris</name>
    <dbReference type="NCBI Taxonomy" id="2518994"/>
    <lineage>
        <taxon>Bacteria</taxon>
        <taxon>Pseudomonadati</taxon>
        <taxon>Pseudomonadota</taxon>
        <taxon>Gammaproteobacteria</taxon>
        <taxon>Cellvibrionales</taxon>
        <taxon>Halieaceae</taxon>
        <taxon>Candidatus Paraluminiphilus</taxon>
    </lineage>
</organism>